<name>A0A841H0N5_9BACT</name>
<keyword evidence="2" id="KW-1185">Reference proteome</keyword>
<comment type="caution">
    <text evidence="1">The sequence shown here is derived from an EMBL/GenBank/DDBJ whole genome shotgun (WGS) entry which is preliminary data.</text>
</comment>
<protein>
    <submittedName>
        <fullName evidence="1">Uncharacterized protein</fullName>
    </submittedName>
</protein>
<sequence length="50" mass="5639">MRAAEFTGGPHPGSYYSPTLPQKRLGEGWVGRMVRCGWPSAKCKRMPWSE</sequence>
<proteinExistence type="predicted"/>
<dbReference type="EMBL" id="JACHIA010000009">
    <property type="protein sequence ID" value="MBB6071528.1"/>
    <property type="molecule type" value="Genomic_DNA"/>
</dbReference>
<evidence type="ECO:0000313" key="2">
    <source>
        <dbReference type="Proteomes" id="UP000582837"/>
    </source>
</evidence>
<evidence type="ECO:0000313" key="1">
    <source>
        <dbReference type="EMBL" id="MBB6071528.1"/>
    </source>
</evidence>
<dbReference type="AlphaFoldDB" id="A0A841H0N5"/>
<accession>A0A841H0N5</accession>
<reference evidence="1 2" key="1">
    <citation type="submission" date="2020-08" db="EMBL/GenBank/DDBJ databases">
        <title>Genomic Encyclopedia of Type Strains, Phase IV (KMG-IV): sequencing the most valuable type-strain genomes for metagenomic binning, comparative biology and taxonomic classification.</title>
        <authorList>
            <person name="Goeker M."/>
        </authorList>
    </citation>
    <scope>NUCLEOTIDE SEQUENCE [LARGE SCALE GENOMIC DNA]</scope>
    <source>
        <strain evidence="1 2">DSM 29007</strain>
    </source>
</reference>
<gene>
    <name evidence="1" type="ORF">HNQ61_003156</name>
</gene>
<organism evidence="1 2">
    <name type="scientific">Longimicrobium terrae</name>
    <dbReference type="NCBI Taxonomy" id="1639882"/>
    <lineage>
        <taxon>Bacteria</taxon>
        <taxon>Pseudomonadati</taxon>
        <taxon>Gemmatimonadota</taxon>
        <taxon>Longimicrobiia</taxon>
        <taxon>Longimicrobiales</taxon>
        <taxon>Longimicrobiaceae</taxon>
        <taxon>Longimicrobium</taxon>
    </lineage>
</organism>
<dbReference type="Proteomes" id="UP000582837">
    <property type="component" value="Unassembled WGS sequence"/>
</dbReference>